<gene>
    <name evidence="1" type="ORF">DCF15_04895</name>
</gene>
<dbReference type="AlphaFoldDB" id="A0A2W4XMG3"/>
<organism evidence="1 2">
    <name type="scientific">Phormidesmis priestleyi</name>
    <dbReference type="NCBI Taxonomy" id="268141"/>
    <lineage>
        <taxon>Bacteria</taxon>
        <taxon>Bacillati</taxon>
        <taxon>Cyanobacteriota</taxon>
        <taxon>Cyanophyceae</taxon>
        <taxon>Leptolyngbyales</taxon>
        <taxon>Leptolyngbyaceae</taxon>
        <taxon>Phormidesmis</taxon>
    </lineage>
</organism>
<proteinExistence type="predicted"/>
<protein>
    <recommendedName>
        <fullName evidence="3">DOMON-like domain-containing protein</fullName>
    </recommendedName>
</protein>
<evidence type="ECO:0000313" key="1">
    <source>
        <dbReference type="EMBL" id="PZO58613.1"/>
    </source>
</evidence>
<reference evidence="2" key="1">
    <citation type="submission" date="2018-04" db="EMBL/GenBank/DDBJ databases">
        <authorList>
            <person name="Cornet L."/>
        </authorList>
    </citation>
    <scope>NUCLEOTIDE SEQUENCE [LARGE SCALE GENOMIC DNA]</scope>
</reference>
<comment type="caution">
    <text evidence="1">The sequence shown here is derived from an EMBL/GenBank/DDBJ whole genome shotgun (WGS) entry which is preliminary data.</text>
</comment>
<dbReference type="Gene3D" id="2.60.40.1190">
    <property type="match status" value="1"/>
</dbReference>
<evidence type="ECO:0000313" key="2">
    <source>
        <dbReference type="Proteomes" id="UP000249794"/>
    </source>
</evidence>
<accession>A0A2W4XMG3</accession>
<dbReference type="Proteomes" id="UP000249794">
    <property type="component" value="Unassembled WGS sequence"/>
</dbReference>
<sequence length="187" mass="20454">MPPISFTLKPFEASESTQNLIITGTVAKTSDSLSFIYTLAGDLAAIAVPSLDLALSPANARQDRLWEKTCFEFFLAAGTQHSKADPYWEFNLSPAGYWNVFALANYRQGLRIEPDFSSLPFTVKMSPNTLQLEISADISQIVNPSQPLRLGVSAVIVSTAGEESFWAVVHPGFEADFHHPDSFAIAL</sequence>
<dbReference type="CDD" id="cd09627">
    <property type="entry name" value="DOMON_murB_like"/>
    <property type="match status" value="1"/>
</dbReference>
<dbReference type="EMBL" id="QBMP01000031">
    <property type="protein sequence ID" value="PZO58613.1"/>
    <property type="molecule type" value="Genomic_DNA"/>
</dbReference>
<name>A0A2W4XMG3_9CYAN</name>
<evidence type="ECO:0008006" key="3">
    <source>
        <dbReference type="Google" id="ProtNLM"/>
    </source>
</evidence>
<reference evidence="1 2" key="2">
    <citation type="submission" date="2018-06" db="EMBL/GenBank/DDBJ databases">
        <title>Metagenomic assembly of (sub)arctic Cyanobacteria and their associated microbiome from non-axenic cultures.</title>
        <authorList>
            <person name="Baurain D."/>
        </authorList>
    </citation>
    <scope>NUCLEOTIDE SEQUENCE [LARGE SCALE GENOMIC DNA]</scope>
    <source>
        <strain evidence="1">ULC027bin1</strain>
    </source>
</reference>